<comment type="caution">
    <text evidence="1">The sequence shown here is derived from an EMBL/GenBank/DDBJ whole genome shotgun (WGS) entry which is preliminary data.</text>
</comment>
<keyword evidence="2" id="KW-1185">Reference proteome</keyword>
<evidence type="ECO:0000313" key="2">
    <source>
        <dbReference type="Proteomes" id="UP000600918"/>
    </source>
</evidence>
<accession>A0A834JVT9</accession>
<dbReference type="AlphaFoldDB" id="A0A834JVT9"/>
<dbReference type="EMBL" id="JACSDY010000022">
    <property type="protein sequence ID" value="KAF7392461.1"/>
    <property type="molecule type" value="Genomic_DNA"/>
</dbReference>
<organism evidence="1 2">
    <name type="scientific">Vespula pensylvanica</name>
    <name type="common">Western yellow jacket</name>
    <name type="synonym">Wasp</name>
    <dbReference type="NCBI Taxonomy" id="30213"/>
    <lineage>
        <taxon>Eukaryota</taxon>
        <taxon>Metazoa</taxon>
        <taxon>Ecdysozoa</taxon>
        <taxon>Arthropoda</taxon>
        <taxon>Hexapoda</taxon>
        <taxon>Insecta</taxon>
        <taxon>Pterygota</taxon>
        <taxon>Neoptera</taxon>
        <taxon>Endopterygota</taxon>
        <taxon>Hymenoptera</taxon>
        <taxon>Apocrita</taxon>
        <taxon>Aculeata</taxon>
        <taxon>Vespoidea</taxon>
        <taxon>Vespidae</taxon>
        <taxon>Vespinae</taxon>
        <taxon>Vespula</taxon>
    </lineage>
</organism>
<proteinExistence type="predicted"/>
<protein>
    <submittedName>
        <fullName evidence="1">Uncharacterized protein</fullName>
    </submittedName>
</protein>
<dbReference type="Proteomes" id="UP000600918">
    <property type="component" value="Unassembled WGS sequence"/>
</dbReference>
<reference evidence="1" key="1">
    <citation type="journal article" date="2020" name="G3 (Bethesda)">
        <title>High-Quality Assemblies for Three Invasive Social Wasps from the &lt;i&gt;Vespula&lt;/i&gt; Genus.</title>
        <authorList>
            <person name="Harrop T.W.R."/>
            <person name="Guhlin J."/>
            <person name="McLaughlin G.M."/>
            <person name="Permina E."/>
            <person name="Stockwell P."/>
            <person name="Gilligan J."/>
            <person name="Le Lec M.F."/>
            <person name="Gruber M.A.M."/>
            <person name="Quinn O."/>
            <person name="Lovegrove M."/>
            <person name="Duncan E.J."/>
            <person name="Remnant E.J."/>
            <person name="Van Eeckhoven J."/>
            <person name="Graham B."/>
            <person name="Knapp R.A."/>
            <person name="Langford K.W."/>
            <person name="Kronenberg Z."/>
            <person name="Press M.O."/>
            <person name="Eacker S.M."/>
            <person name="Wilson-Rankin E.E."/>
            <person name="Purcell J."/>
            <person name="Lester P.J."/>
            <person name="Dearden P.K."/>
        </authorList>
    </citation>
    <scope>NUCLEOTIDE SEQUENCE</scope>
    <source>
        <strain evidence="1">Volc-1</strain>
    </source>
</reference>
<sequence length="159" mass="18292">MRFKLVPNIQNAFACFFQHFWYKSYQPNKCEIDNEKYFSISGAMGTPGYITLLFQDLFRVHLVKKCGKLRNILRIDILRKNSMKNKSTTGKKFVMGFICPMSLKFLCCRPNDARHHEKNEANISCILAPGNSESAIIEMMVNEIAAAIAAMQLKWMPDD</sequence>
<evidence type="ECO:0000313" key="1">
    <source>
        <dbReference type="EMBL" id="KAF7392461.1"/>
    </source>
</evidence>
<name>A0A834JVT9_VESPE</name>
<gene>
    <name evidence="1" type="ORF">H0235_017460</name>
</gene>